<sequence length="235" mass="24324">MSSGYGSGQSQSGANHSGAPGDRSRQSSTGSGQPPSSYMDQEQWNYAASQSLLAMPPLNTPSGSTTSGSRASSLAPPRPGFQRSSAPSPSAPGGNTGGTQAQSSSAMNYTSTYPGAASYYESAANAPPSYNYPQSSGNTSYGYGQSAGCSSQAVYATPYPPTTTANVGSQKPPVPPGSLSSRHRNTKSNAGKRQYPNCNACAQACVACVLIPGIEHDLKFCYRCRQNNIDCAFRR</sequence>
<organism evidence="2 3">
    <name type="scientific">Lophiostoma macrostomum CBS 122681</name>
    <dbReference type="NCBI Taxonomy" id="1314788"/>
    <lineage>
        <taxon>Eukaryota</taxon>
        <taxon>Fungi</taxon>
        <taxon>Dikarya</taxon>
        <taxon>Ascomycota</taxon>
        <taxon>Pezizomycotina</taxon>
        <taxon>Dothideomycetes</taxon>
        <taxon>Pleosporomycetidae</taxon>
        <taxon>Pleosporales</taxon>
        <taxon>Lophiostomataceae</taxon>
        <taxon>Lophiostoma</taxon>
    </lineage>
</organism>
<feature type="compositionally biased region" description="Low complexity" evidence="1">
    <location>
        <begin position="84"/>
        <end position="93"/>
    </location>
</feature>
<reference evidence="2" key="1">
    <citation type="journal article" date="2020" name="Stud. Mycol.">
        <title>101 Dothideomycetes genomes: a test case for predicting lifestyles and emergence of pathogens.</title>
        <authorList>
            <person name="Haridas S."/>
            <person name="Albert R."/>
            <person name="Binder M."/>
            <person name="Bloem J."/>
            <person name="Labutti K."/>
            <person name="Salamov A."/>
            <person name="Andreopoulos B."/>
            <person name="Baker S."/>
            <person name="Barry K."/>
            <person name="Bills G."/>
            <person name="Bluhm B."/>
            <person name="Cannon C."/>
            <person name="Castanera R."/>
            <person name="Culley D."/>
            <person name="Daum C."/>
            <person name="Ezra D."/>
            <person name="Gonzalez J."/>
            <person name="Henrissat B."/>
            <person name="Kuo A."/>
            <person name="Liang C."/>
            <person name="Lipzen A."/>
            <person name="Lutzoni F."/>
            <person name="Magnuson J."/>
            <person name="Mondo S."/>
            <person name="Nolan M."/>
            <person name="Ohm R."/>
            <person name="Pangilinan J."/>
            <person name="Park H.-J."/>
            <person name="Ramirez L."/>
            <person name="Alfaro M."/>
            <person name="Sun H."/>
            <person name="Tritt A."/>
            <person name="Yoshinaga Y."/>
            <person name="Zwiers L.-H."/>
            <person name="Turgeon B."/>
            <person name="Goodwin S."/>
            <person name="Spatafora J."/>
            <person name="Crous P."/>
            <person name="Grigoriev I."/>
        </authorList>
    </citation>
    <scope>NUCLEOTIDE SEQUENCE</scope>
    <source>
        <strain evidence="2">CBS 122681</strain>
    </source>
</reference>
<feature type="region of interest" description="Disordered" evidence="1">
    <location>
        <begin position="161"/>
        <end position="191"/>
    </location>
</feature>
<keyword evidence="3" id="KW-1185">Reference proteome</keyword>
<feature type="compositionally biased region" description="Polar residues" evidence="1">
    <location>
        <begin position="38"/>
        <end position="52"/>
    </location>
</feature>
<evidence type="ECO:0000256" key="1">
    <source>
        <dbReference type="SAM" id="MobiDB-lite"/>
    </source>
</evidence>
<name>A0A6A6T526_9PLEO</name>
<feature type="region of interest" description="Disordered" evidence="1">
    <location>
        <begin position="1"/>
        <end position="107"/>
    </location>
</feature>
<evidence type="ECO:0000313" key="2">
    <source>
        <dbReference type="EMBL" id="KAF2654996.1"/>
    </source>
</evidence>
<dbReference type="EMBL" id="MU004355">
    <property type="protein sequence ID" value="KAF2654996.1"/>
    <property type="molecule type" value="Genomic_DNA"/>
</dbReference>
<dbReference type="Proteomes" id="UP000799324">
    <property type="component" value="Unassembled WGS sequence"/>
</dbReference>
<feature type="compositionally biased region" description="Low complexity" evidence="1">
    <location>
        <begin position="1"/>
        <end position="13"/>
    </location>
</feature>
<gene>
    <name evidence="2" type="ORF">K491DRAFT_679218</name>
</gene>
<proteinExistence type="predicted"/>
<evidence type="ECO:0000313" key="3">
    <source>
        <dbReference type="Proteomes" id="UP000799324"/>
    </source>
</evidence>
<protein>
    <submittedName>
        <fullName evidence="2">Uncharacterized protein</fullName>
    </submittedName>
</protein>
<feature type="compositionally biased region" description="Low complexity" evidence="1">
    <location>
        <begin position="62"/>
        <end position="73"/>
    </location>
</feature>
<accession>A0A6A6T526</accession>
<dbReference type="AlphaFoldDB" id="A0A6A6T526"/>
<feature type="compositionally biased region" description="Low complexity" evidence="1">
    <location>
        <begin position="26"/>
        <end position="37"/>
    </location>
</feature>